<dbReference type="EMBL" id="JBHSDT010000002">
    <property type="protein sequence ID" value="MFC4401917.1"/>
    <property type="molecule type" value="Genomic_DNA"/>
</dbReference>
<gene>
    <name evidence="2" type="ORF">ACFOY7_02250</name>
</gene>
<comment type="caution">
    <text evidence="2">The sequence shown here is derived from an EMBL/GenBank/DDBJ whole genome shotgun (WGS) entry which is preliminary data.</text>
</comment>
<evidence type="ECO:0000256" key="1">
    <source>
        <dbReference type="SAM" id="Phobius"/>
    </source>
</evidence>
<keyword evidence="1" id="KW-0472">Membrane</keyword>
<protein>
    <submittedName>
        <fullName evidence="2">Uncharacterized protein</fullName>
    </submittedName>
</protein>
<evidence type="ECO:0000313" key="3">
    <source>
        <dbReference type="Proteomes" id="UP001595882"/>
    </source>
</evidence>
<name>A0ABV8WQQ1_9BACI</name>
<sequence length="98" mass="11453">MSAEFFIILGILTASLIILLKHWPLLFVQIIYQFIALVFAGTVFKLLFIGQVIFGLWILYRTIRAIDYHYTLELDQTERIPQKYTKGGSLGQKKHFLF</sequence>
<dbReference type="Proteomes" id="UP001595882">
    <property type="component" value="Unassembled WGS sequence"/>
</dbReference>
<feature type="transmembrane region" description="Helical" evidence="1">
    <location>
        <begin position="30"/>
        <end position="60"/>
    </location>
</feature>
<organism evidence="2 3">
    <name type="scientific">Gracilibacillus xinjiangensis</name>
    <dbReference type="NCBI Taxonomy" id="1193282"/>
    <lineage>
        <taxon>Bacteria</taxon>
        <taxon>Bacillati</taxon>
        <taxon>Bacillota</taxon>
        <taxon>Bacilli</taxon>
        <taxon>Bacillales</taxon>
        <taxon>Bacillaceae</taxon>
        <taxon>Gracilibacillus</taxon>
    </lineage>
</organism>
<keyword evidence="1" id="KW-1133">Transmembrane helix</keyword>
<accession>A0ABV8WQQ1</accession>
<feature type="transmembrane region" description="Helical" evidence="1">
    <location>
        <begin position="5"/>
        <end position="24"/>
    </location>
</feature>
<keyword evidence="3" id="KW-1185">Reference proteome</keyword>
<reference evidence="3" key="1">
    <citation type="journal article" date="2019" name="Int. J. Syst. Evol. Microbiol.">
        <title>The Global Catalogue of Microorganisms (GCM) 10K type strain sequencing project: providing services to taxonomists for standard genome sequencing and annotation.</title>
        <authorList>
            <consortium name="The Broad Institute Genomics Platform"/>
            <consortium name="The Broad Institute Genome Sequencing Center for Infectious Disease"/>
            <person name="Wu L."/>
            <person name="Ma J."/>
        </authorList>
    </citation>
    <scope>NUCLEOTIDE SEQUENCE [LARGE SCALE GENOMIC DNA]</scope>
    <source>
        <strain evidence="3">CCUG 37865</strain>
    </source>
</reference>
<keyword evidence="1" id="KW-0812">Transmembrane</keyword>
<evidence type="ECO:0000313" key="2">
    <source>
        <dbReference type="EMBL" id="MFC4401917.1"/>
    </source>
</evidence>
<dbReference type="RefSeq" id="WP_390248973.1">
    <property type="nucleotide sequence ID" value="NZ_JBHSDT010000002.1"/>
</dbReference>
<proteinExistence type="predicted"/>